<dbReference type="InterPro" id="IPR050108">
    <property type="entry name" value="CDK"/>
</dbReference>
<evidence type="ECO:0000259" key="15">
    <source>
        <dbReference type="PROSITE" id="PS50011"/>
    </source>
</evidence>
<keyword evidence="5 11" id="KW-0547">Nucleotide-binding</keyword>
<dbReference type="SUPFAM" id="SSF56112">
    <property type="entry name" value="Protein kinase-like (PK-like)"/>
    <property type="match status" value="1"/>
</dbReference>
<dbReference type="GO" id="GO:0005524">
    <property type="term" value="F:ATP binding"/>
    <property type="evidence" value="ECO:0007669"/>
    <property type="project" value="UniProtKB-UniRule"/>
</dbReference>
<evidence type="ECO:0000256" key="2">
    <source>
        <dbReference type="ARBA" id="ARBA00022527"/>
    </source>
</evidence>
<dbReference type="PANTHER" id="PTHR24056:SF0">
    <property type="entry name" value="CYCLIN-DEPENDENT KINASE 7"/>
    <property type="match status" value="1"/>
</dbReference>
<dbReference type="PROSITE" id="PS00108">
    <property type="entry name" value="PROTEIN_KINASE_ST"/>
    <property type="match status" value="1"/>
</dbReference>
<evidence type="ECO:0000256" key="5">
    <source>
        <dbReference type="ARBA" id="ARBA00022741"/>
    </source>
</evidence>
<evidence type="ECO:0000256" key="3">
    <source>
        <dbReference type="ARBA" id="ARBA00022553"/>
    </source>
</evidence>
<dbReference type="GO" id="GO:0008353">
    <property type="term" value="F:RNA polymerase II CTD heptapeptide repeat kinase activity"/>
    <property type="evidence" value="ECO:0007669"/>
    <property type="project" value="InterPro"/>
</dbReference>
<feature type="compositionally biased region" description="Basic residues" evidence="14">
    <location>
        <begin position="332"/>
        <end position="343"/>
    </location>
</feature>
<evidence type="ECO:0000256" key="14">
    <source>
        <dbReference type="SAM" id="MobiDB-lite"/>
    </source>
</evidence>
<evidence type="ECO:0000313" key="17">
    <source>
        <dbReference type="Proteomes" id="UP001301350"/>
    </source>
</evidence>
<proteinExistence type="inferred from homology"/>
<feature type="binding site" evidence="11">
    <location>
        <begin position="16"/>
        <end position="24"/>
    </location>
    <ligand>
        <name>ATP</name>
        <dbReference type="ChEBI" id="CHEBI:30616"/>
    </ligand>
</feature>
<dbReference type="EMBL" id="JANCYW010000016">
    <property type="protein sequence ID" value="KAK4538148.1"/>
    <property type="molecule type" value="Genomic_DNA"/>
</dbReference>
<dbReference type="InterPro" id="IPR011009">
    <property type="entry name" value="Kinase-like_dom_sf"/>
</dbReference>
<feature type="active site" description="Proton acceptor" evidence="10">
    <location>
        <position position="134"/>
    </location>
</feature>
<evidence type="ECO:0000256" key="11">
    <source>
        <dbReference type="PIRSR" id="PIRSR637770-2"/>
    </source>
</evidence>
<dbReference type="InterPro" id="IPR017441">
    <property type="entry name" value="Protein_kinase_ATP_BS"/>
</dbReference>
<dbReference type="FunFam" id="3.30.200.20:FF:000124">
    <property type="entry name" value="Cyclin-dependent kinase 4"/>
    <property type="match status" value="1"/>
</dbReference>
<evidence type="ECO:0000313" key="16">
    <source>
        <dbReference type="EMBL" id="KAK4538148.1"/>
    </source>
</evidence>
<dbReference type="InterPro" id="IPR000719">
    <property type="entry name" value="Prot_kinase_dom"/>
</dbReference>
<comment type="catalytic activity">
    <reaction evidence="8">
        <text>L-threonyl-[protein] + ATP = O-phospho-L-threonyl-[protein] + ADP + H(+)</text>
        <dbReference type="Rhea" id="RHEA:46608"/>
        <dbReference type="Rhea" id="RHEA-COMP:11060"/>
        <dbReference type="Rhea" id="RHEA-COMP:11605"/>
        <dbReference type="ChEBI" id="CHEBI:15378"/>
        <dbReference type="ChEBI" id="CHEBI:30013"/>
        <dbReference type="ChEBI" id="CHEBI:30616"/>
        <dbReference type="ChEBI" id="CHEBI:61977"/>
        <dbReference type="ChEBI" id="CHEBI:456216"/>
        <dbReference type="EC" id="2.7.11.22"/>
    </reaction>
</comment>
<dbReference type="GO" id="GO:0004693">
    <property type="term" value="F:cyclin-dependent protein serine/threonine kinase activity"/>
    <property type="evidence" value="ECO:0007669"/>
    <property type="project" value="UniProtKB-EC"/>
</dbReference>
<feature type="binding site" evidence="12">
    <location>
        <position position="40"/>
    </location>
    <ligand>
        <name>ATP</name>
        <dbReference type="ChEBI" id="CHEBI:30616"/>
    </ligand>
</feature>
<dbReference type="InterPro" id="IPR037770">
    <property type="entry name" value="CDK7"/>
</dbReference>
<evidence type="ECO:0000256" key="7">
    <source>
        <dbReference type="ARBA" id="ARBA00022840"/>
    </source>
</evidence>
<evidence type="ECO:0000256" key="6">
    <source>
        <dbReference type="ARBA" id="ARBA00022777"/>
    </source>
</evidence>
<evidence type="ECO:0000256" key="1">
    <source>
        <dbReference type="ARBA" id="ARBA00006485"/>
    </source>
</evidence>
<dbReference type="Gene3D" id="1.10.510.10">
    <property type="entry name" value="Transferase(Phosphotransferase) domain 1"/>
    <property type="match status" value="1"/>
</dbReference>
<dbReference type="GO" id="GO:0045944">
    <property type="term" value="P:positive regulation of transcription by RNA polymerase II"/>
    <property type="evidence" value="ECO:0007669"/>
    <property type="project" value="TreeGrafter"/>
</dbReference>
<organism evidence="16 17">
    <name type="scientific">Cyanidium caldarium</name>
    <name type="common">Red alga</name>
    <dbReference type="NCBI Taxonomy" id="2771"/>
    <lineage>
        <taxon>Eukaryota</taxon>
        <taxon>Rhodophyta</taxon>
        <taxon>Bangiophyceae</taxon>
        <taxon>Cyanidiales</taxon>
        <taxon>Cyanidiaceae</taxon>
        <taxon>Cyanidium</taxon>
    </lineage>
</organism>
<evidence type="ECO:0000256" key="13">
    <source>
        <dbReference type="RuleBase" id="RU000304"/>
    </source>
</evidence>
<dbReference type="Pfam" id="PF00069">
    <property type="entry name" value="Pkinase"/>
    <property type="match status" value="1"/>
</dbReference>
<keyword evidence="17" id="KW-1185">Reference proteome</keyword>
<keyword evidence="6" id="KW-0418">Kinase</keyword>
<keyword evidence="7 11" id="KW-0067">ATP-binding</keyword>
<dbReference type="FunFam" id="1.10.510.10:FF:000624">
    <property type="entry name" value="Mitogen-activated protein kinase"/>
    <property type="match status" value="1"/>
</dbReference>
<comment type="caution">
    <text evidence="16">The sequence shown here is derived from an EMBL/GenBank/DDBJ whole genome shotgun (WGS) entry which is preliminary data.</text>
</comment>
<evidence type="ECO:0000256" key="4">
    <source>
        <dbReference type="ARBA" id="ARBA00022679"/>
    </source>
</evidence>
<protein>
    <recommendedName>
        <fullName evidence="15">Protein kinase domain-containing protein</fullName>
    </recommendedName>
</protein>
<keyword evidence="3" id="KW-0597">Phosphoprotein</keyword>
<sequence>MSSAGASQRYEKVYTLGQGTFGVVYLARDKYTAQEVAIKKVRLSDYKEGISFTALREIKILQELRGHANVIELMDVYRMRSTDLHLVYEYCEADLERLVREPKLVLTQGDVKSLLRQVLEGVAACHDNWVLHRDLKPSNLLMTADGVVKLADFGLARLYAEPDLGTEGGRRMTSQVVTRWYRAPELLFGAAAYGTAVDMWSVGCIFAELMLRVPFLPGENDVDQLGKIFAALGTPNDSNWPDVDALPEYISFAPTPAPDLRQVFTGASADACDLLADMLRLDPRRRITAAEALRHRYFGSGAAEAEPRDLMMRYRRARAQREAEQGAGGVAQRRKGQVAPRGK</sequence>
<feature type="domain" description="Protein kinase" evidence="15">
    <location>
        <begin position="10"/>
        <end position="298"/>
    </location>
</feature>
<dbReference type="Gene3D" id="3.30.200.20">
    <property type="entry name" value="Phosphorylase Kinase, domain 1"/>
    <property type="match status" value="1"/>
</dbReference>
<dbReference type="Proteomes" id="UP001301350">
    <property type="component" value="Unassembled WGS sequence"/>
</dbReference>
<feature type="region of interest" description="Disordered" evidence="14">
    <location>
        <begin position="317"/>
        <end position="343"/>
    </location>
</feature>
<dbReference type="CDD" id="cd07841">
    <property type="entry name" value="STKc_CDK7"/>
    <property type="match status" value="1"/>
</dbReference>
<evidence type="ECO:0000256" key="12">
    <source>
        <dbReference type="PROSITE-ProRule" id="PRU10141"/>
    </source>
</evidence>
<dbReference type="AlphaFoldDB" id="A0AAV9J1D1"/>
<accession>A0AAV9J1D1</accession>
<comment type="catalytic activity">
    <reaction evidence="9">
        <text>L-seryl-[protein] + ATP = O-phospho-L-seryl-[protein] + ADP + H(+)</text>
        <dbReference type="Rhea" id="RHEA:17989"/>
        <dbReference type="Rhea" id="RHEA-COMP:9863"/>
        <dbReference type="Rhea" id="RHEA-COMP:11604"/>
        <dbReference type="ChEBI" id="CHEBI:15378"/>
        <dbReference type="ChEBI" id="CHEBI:29999"/>
        <dbReference type="ChEBI" id="CHEBI:30616"/>
        <dbReference type="ChEBI" id="CHEBI:83421"/>
        <dbReference type="ChEBI" id="CHEBI:456216"/>
        <dbReference type="EC" id="2.7.11.22"/>
    </reaction>
</comment>
<evidence type="ECO:0000256" key="9">
    <source>
        <dbReference type="ARBA" id="ARBA00048367"/>
    </source>
</evidence>
<gene>
    <name evidence="16" type="ORF">CDCA_CDCA16G4173</name>
</gene>
<dbReference type="PANTHER" id="PTHR24056">
    <property type="entry name" value="CELL DIVISION PROTEIN KINASE"/>
    <property type="match status" value="1"/>
</dbReference>
<dbReference type="PROSITE" id="PS00107">
    <property type="entry name" value="PROTEIN_KINASE_ATP"/>
    <property type="match status" value="1"/>
</dbReference>
<dbReference type="PROSITE" id="PS50011">
    <property type="entry name" value="PROTEIN_KINASE_DOM"/>
    <property type="match status" value="1"/>
</dbReference>
<reference evidence="16 17" key="1">
    <citation type="submission" date="2022-07" db="EMBL/GenBank/DDBJ databases">
        <title>Genome-wide signatures of adaptation to extreme environments.</title>
        <authorList>
            <person name="Cho C.H."/>
            <person name="Yoon H.S."/>
        </authorList>
    </citation>
    <scope>NUCLEOTIDE SEQUENCE [LARGE SCALE GENOMIC DNA]</scope>
    <source>
        <strain evidence="16 17">DBV 063 E5</strain>
    </source>
</reference>
<dbReference type="GO" id="GO:0005737">
    <property type="term" value="C:cytoplasm"/>
    <property type="evidence" value="ECO:0007669"/>
    <property type="project" value="TreeGrafter"/>
</dbReference>
<name>A0AAV9J1D1_CYACA</name>
<dbReference type="InterPro" id="IPR008271">
    <property type="entry name" value="Ser/Thr_kinase_AS"/>
</dbReference>
<evidence type="ECO:0000256" key="10">
    <source>
        <dbReference type="PIRSR" id="PIRSR637770-1"/>
    </source>
</evidence>
<dbReference type="SMART" id="SM00220">
    <property type="entry name" value="S_TKc"/>
    <property type="match status" value="1"/>
</dbReference>
<keyword evidence="4" id="KW-0808">Transferase</keyword>
<comment type="similarity">
    <text evidence="1">Belongs to the protein kinase superfamily. CMGC Ser/Thr protein kinase family. CDC2/CDKX subfamily.</text>
</comment>
<dbReference type="GO" id="GO:0070985">
    <property type="term" value="C:transcription factor TFIIK complex"/>
    <property type="evidence" value="ECO:0007669"/>
    <property type="project" value="InterPro"/>
</dbReference>
<feature type="binding site" evidence="11">
    <location>
        <position position="39"/>
    </location>
    <ligand>
        <name>ATP</name>
        <dbReference type="ChEBI" id="CHEBI:30616"/>
    </ligand>
</feature>
<keyword evidence="2 13" id="KW-0723">Serine/threonine-protein kinase</keyword>
<evidence type="ECO:0000256" key="8">
    <source>
        <dbReference type="ARBA" id="ARBA00047811"/>
    </source>
</evidence>